<dbReference type="KEGG" id="mpp:MICPUCDRAFT_51114"/>
<evidence type="ECO:0000256" key="12">
    <source>
        <dbReference type="SAM" id="Phobius"/>
    </source>
</evidence>
<keyword evidence="13" id="KW-0732">Signal</keyword>
<feature type="compositionally biased region" description="Basic residues" evidence="11">
    <location>
        <begin position="70"/>
        <end position="87"/>
    </location>
</feature>
<dbReference type="InterPro" id="IPR025993">
    <property type="entry name" value="Ceramide_glucosylTrfase"/>
</dbReference>
<dbReference type="AlphaFoldDB" id="C1N0Q7"/>
<keyword evidence="15" id="KW-1185">Reference proteome</keyword>
<dbReference type="UniPathway" id="UPA00222"/>
<keyword evidence="6" id="KW-0328">Glycosyltransferase</keyword>
<comment type="subcellular location">
    <subcellularLocation>
        <location evidence="1">Membrane</location>
        <topology evidence="1">Multi-pass membrane protein</topology>
    </subcellularLocation>
</comment>
<dbReference type="Gene3D" id="3.90.550.10">
    <property type="entry name" value="Spore Coat Polysaccharide Biosynthesis Protein SpsA, Chain A"/>
    <property type="match status" value="1"/>
</dbReference>
<feature type="chain" id="PRO_5002912303" description="ceramide glucosyltransferase" evidence="13">
    <location>
        <begin position="21"/>
        <end position="506"/>
    </location>
</feature>
<evidence type="ECO:0000256" key="5">
    <source>
        <dbReference type="ARBA" id="ARBA00012699"/>
    </source>
</evidence>
<evidence type="ECO:0000256" key="13">
    <source>
        <dbReference type="SAM" id="SignalP"/>
    </source>
</evidence>
<evidence type="ECO:0000256" key="10">
    <source>
        <dbReference type="ARBA" id="ARBA00023136"/>
    </source>
</evidence>
<evidence type="ECO:0000256" key="7">
    <source>
        <dbReference type="ARBA" id="ARBA00022679"/>
    </source>
</evidence>
<feature type="transmembrane region" description="Helical" evidence="12">
    <location>
        <begin position="413"/>
        <end position="430"/>
    </location>
</feature>
<keyword evidence="10 12" id="KW-0472">Membrane</keyword>
<evidence type="ECO:0000256" key="1">
    <source>
        <dbReference type="ARBA" id="ARBA00004141"/>
    </source>
</evidence>
<comment type="pathway">
    <text evidence="3">Sphingolipid metabolism.</text>
</comment>
<dbReference type="EMBL" id="GG663744">
    <property type="protein sequence ID" value="EEH54062.1"/>
    <property type="molecule type" value="Genomic_DNA"/>
</dbReference>
<feature type="region of interest" description="Disordered" evidence="11">
    <location>
        <begin position="24"/>
        <end position="102"/>
    </location>
</feature>
<evidence type="ECO:0000256" key="4">
    <source>
        <dbReference type="ARBA" id="ARBA00006739"/>
    </source>
</evidence>
<dbReference type="OrthoDB" id="1483400at2759"/>
<organism evidence="15">
    <name type="scientific">Micromonas pusilla (strain CCMP1545)</name>
    <name type="common">Picoplanktonic green alga</name>
    <dbReference type="NCBI Taxonomy" id="564608"/>
    <lineage>
        <taxon>Eukaryota</taxon>
        <taxon>Viridiplantae</taxon>
        <taxon>Chlorophyta</taxon>
        <taxon>Mamiellophyceae</taxon>
        <taxon>Mamiellales</taxon>
        <taxon>Mamiellaceae</taxon>
        <taxon>Micromonas</taxon>
    </lineage>
</organism>
<dbReference type="RefSeq" id="XP_003061432.1">
    <property type="nucleotide sequence ID" value="XM_003061386.1"/>
</dbReference>
<keyword evidence="8 12" id="KW-0812">Transmembrane</keyword>
<feature type="transmembrane region" description="Helical" evidence="12">
    <location>
        <begin position="378"/>
        <end position="401"/>
    </location>
</feature>
<dbReference type="STRING" id="564608.C1N0Q7"/>
<dbReference type="OMA" id="SFAFICD"/>
<comment type="similarity">
    <text evidence="4">Belongs to the glycosyltransferase 2 family.</text>
</comment>
<feature type="signal peptide" evidence="13">
    <location>
        <begin position="1"/>
        <end position="20"/>
    </location>
</feature>
<dbReference type="GeneID" id="9687121"/>
<dbReference type="PANTHER" id="PTHR12726">
    <property type="entry name" value="CERAMIDE GLUCOSYLTRANSFERASE"/>
    <property type="match status" value="1"/>
</dbReference>
<protein>
    <recommendedName>
        <fullName evidence="5">ceramide glucosyltransferase</fullName>
        <ecNumber evidence="5">2.4.1.80</ecNumber>
    </recommendedName>
</protein>
<accession>C1N0Q7</accession>
<evidence type="ECO:0000256" key="3">
    <source>
        <dbReference type="ARBA" id="ARBA00004991"/>
    </source>
</evidence>
<feature type="compositionally biased region" description="Acidic residues" evidence="11">
    <location>
        <begin position="43"/>
        <end position="66"/>
    </location>
</feature>
<reference evidence="14 15" key="1">
    <citation type="journal article" date="2009" name="Science">
        <title>Green evolution and dynamic adaptations revealed by genomes of the marine picoeukaryotes Micromonas.</title>
        <authorList>
            <person name="Worden A.Z."/>
            <person name="Lee J.H."/>
            <person name="Mock T."/>
            <person name="Rouze P."/>
            <person name="Simmons M.P."/>
            <person name="Aerts A.L."/>
            <person name="Allen A.E."/>
            <person name="Cuvelier M.L."/>
            <person name="Derelle E."/>
            <person name="Everett M.V."/>
            <person name="Foulon E."/>
            <person name="Grimwood J."/>
            <person name="Gundlach H."/>
            <person name="Henrissat B."/>
            <person name="Napoli C."/>
            <person name="McDonald S.M."/>
            <person name="Parker M.S."/>
            <person name="Rombauts S."/>
            <person name="Salamov A."/>
            <person name="Von Dassow P."/>
            <person name="Badger J.H."/>
            <person name="Coutinho P.M."/>
            <person name="Demir E."/>
            <person name="Dubchak I."/>
            <person name="Gentemann C."/>
            <person name="Eikrem W."/>
            <person name="Gready J.E."/>
            <person name="John U."/>
            <person name="Lanier W."/>
            <person name="Lindquist E.A."/>
            <person name="Lucas S."/>
            <person name="Mayer K.F."/>
            <person name="Moreau H."/>
            <person name="Not F."/>
            <person name="Otillar R."/>
            <person name="Panaud O."/>
            <person name="Pangilinan J."/>
            <person name="Paulsen I."/>
            <person name="Piegu B."/>
            <person name="Poliakov A."/>
            <person name="Robbens S."/>
            <person name="Schmutz J."/>
            <person name="Toulza E."/>
            <person name="Wyss T."/>
            <person name="Zelensky A."/>
            <person name="Zhou K."/>
            <person name="Armbrust E.V."/>
            <person name="Bhattacharya D."/>
            <person name="Goodenough U.W."/>
            <person name="Van de Peer Y."/>
            <person name="Grigoriev I.V."/>
        </authorList>
    </citation>
    <scope>NUCLEOTIDE SEQUENCE [LARGE SCALE GENOMIC DNA]</scope>
    <source>
        <strain evidence="14 15">CCMP1545</strain>
    </source>
</reference>
<keyword evidence="9 12" id="KW-1133">Transmembrane helix</keyword>
<dbReference type="GO" id="GO:0008120">
    <property type="term" value="F:ceramide glucosyltransferase activity"/>
    <property type="evidence" value="ECO:0007669"/>
    <property type="project" value="UniProtKB-EC"/>
</dbReference>
<keyword evidence="7 14" id="KW-0808">Transferase</keyword>
<gene>
    <name evidence="14" type="ORF">MICPUCDRAFT_51114</name>
</gene>
<dbReference type="GO" id="GO:0006679">
    <property type="term" value="P:glucosylceramide biosynthetic process"/>
    <property type="evidence" value="ECO:0007669"/>
    <property type="project" value="TreeGrafter"/>
</dbReference>
<dbReference type="SUPFAM" id="SSF53448">
    <property type="entry name" value="Nucleotide-diphospho-sugar transferases"/>
    <property type="match status" value="1"/>
</dbReference>
<dbReference type="Proteomes" id="UP000001876">
    <property type="component" value="Unassembled WGS sequence"/>
</dbReference>
<dbReference type="EC" id="2.4.1.80" evidence="5"/>
<evidence type="ECO:0000256" key="9">
    <source>
        <dbReference type="ARBA" id="ARBA00022989"/>
    </source>
</evidence>
<dbReference type="InterPro" id="IPR029044">
    <property type="entry name" value="Nucleotide-diphossugar_trans"/>
</dbReference>
<evidence type="ECO:0000313" key="15">
    <source>
        <dbReference type="Proteomes" id="UP000001876"/>
    </source>
</evidence>
<proteinExistence type="inferred from homology"/>
<comment type="pathway">
    <text evidence="2">Lipid metabolism; sphingolipid metabolism.</text>
</comment>
<evidence type="ECO:0000256" key="2">
    <source>
        <dbReference type="ARBA" id="ARBA00004760"/>
    </source>
</evidence>
<dbReference type="eggNOG" id="KOG2547">
    <property type="taxonomic scope" value="Eukaryota"/>
</dbReference>
<evidence type="ECO:0000256" key="6">
    <source>
        <dbReference type="ARBA" id="ARBA00022676"/>
    </source>
</evidence>
<dbReference type="GO" id="GO:0016020">
    <property type="term" value="C:membrane"/>
    <property type="evidence" value="ECO:0007669"/>
    <property type="project" value="UniProtKB-SubCell"/>
</dbReference>
<name>C1N0Q7_MICPC</name>
<evidence type="ECO:0000313" key="14">
    <source>
        <dbReference type="EMBL" id="EEH54062.1"/>
    </source>
</evidence>
<sequence>MAQAIAVYVAFVVAWRWAAARRARGRRGIEARGTARSAYCVPSDDEEEEEEEEEEDGDDDDDDDDDGGVRRRRRTRGAARSRSRTRRSAAPPPPPPPVAIVLPVKGVKPDSEDNWRAQLSSSYAGDREYVFVVESADDPAAAAATRLAKEFGRDRAGRAGRVRVRVLEAGSSTRSSQKIHSMLKGARAVCGGGGDDDDDDAGAKYVLFLDDDIRTHANTIGSLVSSMETLGEDAFLVNGYPFDIPEESAASSAAFVDYLTMVYHLVLIVAFSQGAVAKNVWGGCMLLRASDVRQNTHGWVTRYEDGGYSDDLILASLCDEHARVIGCPFDALFPQRMGGGGGGRKSKKTFARWWNYLRRQLFVMDTYSNAHNRRVNHAMLLVLSYLSLAVTTGMACALTELASWGSARSEVDVRFPSLAAAVVVAFACAVRSARAMYAAMGDLAEALGDADANALVKKINWAKVAAAFACAYALVPIAAAITATRATVVWEGVAYEKRRGKVTRRG</sequence>
<dbReference type="PANTHER" id="PTHR12726:SF0">
    <property type="entry name" value="CERAMIDE GLUCOSYLTRANSFERASE"/>
    <property type="match status" value="1"/>
</dbReference>
<evidence type="ECO:0000256" key="11">
    <source>
        <dbReference type="SAM" id="MobiDB-lite"/>
    </source>
</evidence>
<evidence type="ECO:0000256" key="8">
    <source>
        <dbReference type="ARBA" id="ARBA00022692"/>
    </source>
</evidence>